<dbReference type="AlphaFoldDB" id="A0A1B8GQ34"/>
<dbReference type="PROSITE" id="PS51891">
    <property type="entry name" value="CENP_V_GFA"/>
    <property type="match status" value="1"/>
</dbReference>
<sequence length="143" mass="15108">MTSTADKVRGACNCGAINVAIESSSFPKIGGLCHCLNCQASCGSLFSYNLPTPIAAISITGTPKIFTETTNKGTTAHRHFCGDCGSPIMTTVVEKPETAYVKGGLFRKSGVELPKPAAQIYMLRAGEWEVPLEGVHSADLDLE</sequence>
<dbReference type="InterPro" id="IPR006913">
    <property type="entry name" value="CENP-V/GFA"/>
</dbReference>
<reference evidence="7" key="2">
    <citation type="journal article" date="2018" name="Nat. Commun.">
        <title>Extreme sensitivity to ultraviolet light in the fungal pathogen causing white-nose syndrome of bats.</title>
        <authorList>
            <person name="Palmer J.M."/>
            <person name="Drees K.P."/>
            <person name="Foster J.T."/>
            <person name="Lindner D.L."/>
        </authorList>
    </citation>
    <scope>NUCLEOTIDE SEQUENCE [LARGE SCALE GENOMIC DNA]</scope>
    <source>
        <strain evidence="7">UAMH 10579</strain>
    </source>
</reference>
<dbReference type="GO" id="GO:0046872">
    <property type="term" value="F:metal ion binding"/>
    <property type="evidence" value="ECO:0007669"/>
    <property type="project" value="UniProtKB-KW"/>
</dbReference>
<name>A0A1B8GQ34_9PEZI</name>
<evidence type="ECO:0000256" key="1">
    <source>
        <dbReference type="ARBA" id="ARBA00005495"/>
    </source>
</evidence>
<keyword evidence="4" id="KW-0456">Lyase</keyword>
<keyword evidence="7" id="KW-1185">Reference proteome</keyword>
<evidence type="ECO:0000313" key="7">
    <source>
        <dbReference type="Proteomes" id="UP000091956"/>
    </source>
</evidence>
<accession>A0A1B8GQ34</accession>
<dbReference type="PANTHER" id="PTHR33337">
    <property type="entry name" value="GFA DOMAIN-CONTAINING PROTEIN"/>
    <property type="match status" value="1"/>
</dbReference>
<reference evidence="6 7" key="1">
    <citation type="submission" date="2016-03" db="EMBL/GenBank/DDBJ databases">
        <title>Comparative genomics of Pseudogymnoascus destructans, the fungus causing white-nose syndrome of bats.</title>
        <authorList>
            <person name="Palmer J.M."/>
            <person name="Drees K.P."/>
            <person name="Foster J.T."/>
            <person name="Lindner D.L."/>
        </authorList>
    </citation>
    <scope>NUCLEOTIDE SEQUENCE [LARGE SCALE GENOMIC DNA]</scope>
    <source>
        <strain evidence="6 7">UAMH 10579</strain>
    </source>
</reference>
<evidence type="ECO:0000256" key="3">
    <source>
        <dbReference type="ARBA" id="ARBA00022833"/>
    </source>
</evidence>
<dbReference type="GO" id="GO:0016846">
    <property type="term" value="F:carbon-sulfur lyase activity"/>
    <property type="evidence" value="ECO:0007669"/>
    <property type="project" value="InterPro"/>
</dbReference>
<comment type="similarity">
    <text evidence="1">Belongs to the Gfa family.</text>
</comment>
<dbReference type="STRING" id="342668.A0A1B8GQ34"/>
<proteinExistence type="inferred from homology"/>
<dbReference type="Pfam" id="PF04828">
    <property type="entry name" value="GFA"/>
    <property type="match status" value="1"/>
</dbReference>
<dbReference type="EMBL" id="KV460219">
    <property type="protein sequence ID" value="OBT97945.1"/>
    <property type="molecule type" value="Genomic_DNA"/>
</dbReference>
<evidence type="ECO:0000313" key="6">
    <source>
        <dbReference type="EMBL" id="OBT97945.1"/>
    </source>
</evidence>
<protein>
    <recommendedName>
        <fullName evidence="5">CENP-V/GFA domain-containing protein</fullName>
    </recommendedName>
</protein>
<feature type="domain" description="CENP-V/GFA" evidence="5">
    <location>
        <begin position="8"/>
        <end position="129"/>
    </location>
</feature>
<dbReference type="SUPFAM" id="SSF51316">
    <property type="entry name" value="Mss4-like"/>
    <property type="match status" value="1"/>
</dbReference>
<evidence type="ECO:0000259" key="5">
    <source>
        <dbReference type="PROSITE" id="PS51891"/>
    </source>
</evidence>
<dbReference type="Gene3D" id="3.90.1590.10">
    <property type="entry name" value="glutathione-dependent formaldehyde- activating enzyme (gfa)"/>
    <property type="match status" value="1"/>
</dbReference>
<keyword evidence="2" id="KW-0479">Metal-binding</keyword>
<organism evidence="6 7">
    <name type="scientific">Pseudogymnoascus verrucosus</name>
    <dbReference type="NCBI Taxonomy" id="342668"/>
    <lineage>
        <taxon>Eukaryota</taxon>
        <taxon>Fungi</taxon>
        <taxon>Dikarya</taxon>
        <taxon>Ascomycota</taxon>
        <taxon>Pezizomycotina</taxon>
        <taxon>Leotiomycetes</taxon>
        <taxon>Thelebolales</taxon>
        <taxon>Thelebolaceae</taxon>
        <taxon>Pseudogymnoascus</taxon>
    </lineage>
</organism>
<dbReference type="RefSeq" id="XP_018131678.1">
    <property type="nucleotide sequence ID" value="XM_018273362.2"/>
</dbReference>
<dbReference type="Proteomes" id="UP000091956">
    <property type="component" value="Unassembled WGS sequence"/>
</dbReference>
<evidence type="ECO:0000256" key="4">
    <source>
        <dbReference type="ARBA" id="ARBA00023239"/>
    </source>
</evidence>
<gene>
    <name evidence="6" type="ORF">VE01_03881</name>
</gene>
<dbReference type="OrthoDB" id="2212170at2759"/>
<dbReference type="GeneID" id="28837267"/>
<keyword evidence="3" id="KW-0862">Zinc</keyword>
<evidence type="ECO:0000256" key="2">
    <source>
        <dbReference type="ARBA" id="ARBA00022723"/>
    </source>
</evidence>
<dbReference type="PANTHER" id="PTHR33337:SF30">
    <property type="entry name" value="DUF636 DOMAIN PROTEIN (AFU_ORTHOLOGUE AFUA_1G03180)"/>
    <property type="match status" value="1"/>
</dbReference>
<dbReference type="InterPro" id="IPR011057">
    <property type="entry name" value="Mss4-like_sf"/>
</dbReference>